<organism evidence="2 3">
    <name type="scientific">Acetoanaerobium pronyense</name>
    <dbReference type="NCBI Taxonomy" id="1482736"/>
    <lineage>
        <taxon>Bacteria</taxon>
        <taxon>Bacillati</taxon>
        <taxon>Bacillota</taxon>
        <taxon>Clostridia</taxon>
        <taxon>Peptostreptococcales</taxon>
        <taxon>Filifactoraceae</taxon>
        <taxon>Acetoanaerobium</taxon>
    </lineage>
</organism>
<comment type="caution">
    <text evidence="2">The sequence shown here is derived from an EMBL/GenBank/DDBJ whole genome shotgun (WGS) entry which is preliminary data.</text>
</comment>
<dbReference type="Pfam" id="PF12986">
    <property type="entry name" value="DUF3870"/>
    <property type="match status" value="1"/>
</dbReference>
<accession>A0ABS4KKZ0</accession>
<name>A0ABS4KKZ0_9FIRM</name>
<dbReference type="InterPro" id="IPR024617">
    <property type="entry name" value="DUF3870"/>
</dbReference>
<dbReference type="EMBL" id="JAGGLI010000029">
    <property type="protein sequence ID" value="MBP2028450.1"/>
    <property type="molecule type" value="Genomic_DNA"/>
</dbReference>
<evidence type="ECO:0000313" key="2">
    <source>
        <dbReference type="EMBL" id="MBP2028450.1"/>
    </source>
</evidence>
<protein>
    <recommendedName>
        <fullName evidence="1">DUF3870 domain-containing protein</fullName>
    </recommendedName>
</protein>
<feature type="domain" description="DUF3870" evidence="1">
    <location>
        <begin position="14"/>
        <end position="103"/>
    </location>
</feature>
<evidence type="ECO:0000259" key="1">
    <source>
        <dbReference type="Pfam" id="PF12986"/>
    </source>
</evidence>
<dbReference type="Proteomes" id="UP001314903">
    <property type="component" value="Unassembled WGS sequence"/>
</dbReference>
<reference evidence="2 3" key="1">
    <citation type="submission" date="2021-03" db="EMBL/GenBank/DDBJ databases">
        <title>Genomic Encyclopedia of Type Strains, Phase IV (KMG-IV): sequencing the most valuable type-strain genomes for metagenomic binning, comparative biology and taxonomic classification.</title>
        <authorList>
            <person name="Goeker M."/>
        </authorList>
    </citation>
    <scope>NUCLEOTIDE SEQUENCE [LARGE SCALE GENOMIC DNA]</scope>
    <source>
        <strain evidence="2 3">DSM 27512</strain>
    </source>
</reference>
<keyword evidence="3" id="KW-1185">Reference proteome</keyword>
<sequence>MEKYDKTTVYFSSYAKLPGELPSAHYNRNLDIGLIINWETGRIEGLSCTLITQDTKDFLKSIIIGYNVSNGIEPLIDEIKNRFFGSSQKALCVILKSIYEKYESYLEEKI</sequence>
<gene>
    <name evidence="2" type="ORF">J2Z35_002253</name>
</gene>
<proteinExistence type="predicted"/>
<evidence type="ECO:0000313" key="3">
    <source>
        <dbReference type="Proteomes" id="UP001314903"/>
    </source>
</evidence>
<dbReference type="RefSeq" id="WP_209661500.1">
    <property type="nucleotide sequence ID" value="NZ_JAGGLI010000029.1"/>
</dbReference>